<evidence type="ECO:0000259" key="7">
    <source>
        <dbReference type="Pfam" id="PF02770"/>
    </source>
</evidence>
<dbReference type="InterPro" id="IPR037069">
    <property type="entry name" value="AcylCoA_DH/ox_N_sf"/>
</dbReference>
<keyword evidence="10" id="KW-1185">Reference proteome</keyword>
<dbReference type="RefSeq" id="WP_345419251.1">
    <property type="nucleotide sequence ID" value="NZ_BAABGT010000040.1"/>
</dbReference>
<dbReference type="InterPro" id="IPR006089">
    <property type="entry name" value="Acyl-CoA_DH_CS"/>
</dbReference>
<dbReference type="Gene3D" id="2.40.110.10">
    <property type="entry name" value="Butyryl-CoA Dehydrogenase, subunit A, domain 2"/>
    <property type="match status" value="1"/>
</dbReference>
<dbReference type="InterPro" id="IPR006091">
    <property type="entry name" value="Acyl-CoA_Oxase/DH_mid-dom"/>
</dbReference>
<evidence type="ECO:0000256" key="5">
    <source>
        <dbReference type="RuleBase" id="RU362125"/>
    </source>
</evidence>
<feature type="domain" description="Acyl-CoA oxidase/dehydrogenase middle" evidence="7">
    <location>
        <begin position="119"/>
        <end position="215"/>
    </location>
</feature>
<evidence type="ECO:0000256" key="3">
    <source>
        <dbReference type="ARBA" id="ARBA00022630"/>
    </source>
</evidence>
<organism evidence="9 10">
    <name type="scientific">Pseudonocardia xishanensis</name>
    <dbReference type="NCBI Taxonomy" id="630995"/>
    <lineage>
        <taxon>Bacteria</taxon>
        <taxon>Bacillati</taxon>
        <taxon>Actinomycetota</taxon>
        <taxon>Actinomycetes</taxon>
        <taxon>Pseudonocardiales</taxon>
        <taxon>Pseudonocardiaceae</taxon>
        <taxon>Pseudonocardia</taxon>
    </lineage>
</organism>
<dbReference type="Gene3D" id="1.10.540.10">
    <property type="entry name" value="Acyl-CoA dehydrogenase/oxidase, N-terminal domain"/>
    <property type="match status" value="1"/>
</dbReference>
<dbReference type="Pfam" id="PF00441">
    <property type="entry name" value="Acyl-CoA_dh_1"/>
    <property type="match status" value="1"/>
</dbReference>
<dbReference type="PIRSF" id="PIRSF016578">
    <property type="entry name" value="HsaA"/>
    <property type="match status" value="1"/>
</dbReference>
<gene>
    <name evidence="9" type="ORF">GCM10023175_35250</name>
</gene>
<name>A0ABP8RTL7_9PSEU</name>
<sequence length="379" mass="40858">MTMTVLNQDQTDLARTVAEIARAELGPYAQRMEETGEFAHDLVERFVEWGWLDLLVPEEYGGDGAGATEWVVMTEQLSRVSLATCSLLEGYGPIVMLRLFGTPDQQKRFFPVLRNGMGCFAGTEPGAGSDIAAITTRAVDKGGYWVLNGAKQYITNGGVADFIAVLATVEPGAGPSAHRLFFLDRRTTAGVETTREEQMIGIRGGSVAGLTFTDVEVPAEDMLQAEAFKAVQVMMDYGRPSTAGMAVGVASAAIDCALDYTLEREAFGRPVYDFQGVSFMIADMATQTEAARLLGYRAAAEVDAGGPRANELSSMAKTFATDVAMKVTTDAVQCLGGAGLMKDYPVERMMRDVKALQILGGTNQIQRLILSRALKKARR</sequence>
<protein>
    <submittedName>
        <fullName evidence="9">Acyl-CoA dehydrogenase family protein</fullName>
    </submittedName>
</protein>
<dbReference type="InterPro" id="IPR036250">
    <property type="entry name" value="AcylCo_DH-like_C"/>
</dbReference>
<dbReference type="PANTHER" id="PTHR43884">
    <property type="entry name" value="ACYL-COA DEHYDROGENASE"/>
    <property type="match status" value="1"/>
</dbReference>
<dbReference type="InterPro" id="IPR009100">
    <property type="entry name" value="AcylCoA_DH/oxidase_NM_dom_sf"/>
</dbReference>
<dbReference type="SUPFAM" id="SSF56645">
    <property type="entry name" value="Acyl-CoA dehydrogenase NM domain-like"/>
    <property type="match status" value="1"/>
</dbReference>
<evidence type="ECO:0000313" key="9">
    <source>
        <dbReference type="EMBL" id="GAA4548602.1"/>
    </source>
</evidence>
<keyword evidence="3 5" id="KW-0285">Flavoprotein</keyword>
<dbReference type="PROSITE" id="PS00073">
    <property type="entry name" value="ACYL_COA_DH_2"/>
    <property type="match status" value="1"/>
</dbReference>
<feature type="domain" description="Acyl-CoA dehydrogenase/oxidase C-terminal" evidence="6">
    <location>
        <begin position="228"/>
        <end position="374"/>
    </location>
</feature>
<proteinExistence type="inferred from homology"/>
<feature type="domain" description="Acyl-CoA dehydrogenase/oxidase N-terminal" evidence="8">
    <location>
        <begin position="8"/>
        <end position="116"/>
    </location>
</feature>
<evidence type="ECO:0000259" key="6">
    <source>
        <dbReference type="Pfam" id="PF00441"/>
    </source>
</evidence>
<accession>A0ABP8RTL7</accession>
<evidence type="ECO:0000256" key="2">
    <source>
        <dbReference type="ARBA" id="ARBA00009347"/>
    </source>
</evidence>
<dbReference type="Pfam" id="PF02770">
    <property type="entry name" value="Acyl-CoA_dh_M"/>
    <property type="match status" value="1"/>
</dbReference>
<dbReference type="InterPro" id="IPR013786">
    <property type="entry name" value="AcylCoA_DH/ox_N"/>
</dbReference>
<evidence type="ECO:0000256" key="4">
    <source>
        <dbReference type="ARBA" id="ARBA00022827"/>
    </source>
</evidence>
<keyword evidence="5" id="KW-0560">Oxidoreductase</keyword>
<comment type="cofactor">
    <cofactor evidence="1 5">
        <name>FAD</name>
        <dbReference type="ChEBI" id="CHEBI:57692"/>
    </cofactor>
</comment>
<dbReference type="EMBL" id="BAABGT010000040">
    <property type="protein sequence ID" value="GAA4548602.1"/>
    <property type="molecule type" value="Genomic_DNA"/>
</dbReference>
<reference evidence="10" key="1">
    <citation type="journal article" date="2019" name="Int. J. Syst. Evol. Microbiol.">
        <title>The Global Catalogue of Microorganisms (GCM) 10K type strain sequencing project: providing services to taxonomists for standard genome sequencing and annotation.</title>
        <authorList>
            <consortium name="The Broad Institute Genomics Platform"/>
            <consortium name="The Broad Institute Genome Sequencing Center for Infectious Disease"/>
            <person name="Wu L."/>
            <person name="Ma J."/>
        </authorList>
    </citation>
    <scope>NUCLEOTIDE SEQUENCE [LARGE SCALE GENOMIC DNA]</scope>
    <source>
        <strain evidence="10">JCM 17906</strain>
    </source>
</reference>
<comment type="similarity">
    <text evidence="2 5">Belongs to the acyl-CoA dehydrogenase family.</text>
</comment>
<evidence type="ECO:0000259" key="8">
    <source>
        <dbReference type="Pfam" id="PF02771"/>
    </source>
</evidence>
<dbReference type="InterPro" id="IPR009075">
    <property type="entry name" value="AcylCo_DH/oxidase_C"/>
</dbReference>
<dbReference type="PANTHER" id="PTHR43884:SF12">
    <property type="entry name" value="ISOVALERYL-COA DEHYDROGENASE, MITOCHONDRIAL-RELATED"/>
    <property type="match status" value="1"/>
</dbReference>
<evidence type="ECO:0000256" key="1">
    <source>
        <dbReference type="ARBA" id="ARBA00001974"/>
    </source>
</evidence>
<keyword evidence="4 5" id="KW-0274">FAD</keyword>
<dbReference type="InterPro" id="IPR046373">
    <property type="entry name" value="Acyl-CoA_Oxase/DH_mid-dom_sf"/>
</dbReference>
<dbReference type="SUPFAM" id="SSF47203">
    <property type="entry name" value="Acyl-CoA dehydrogenase C-terminal domain-like"/>
    <property type="match status" value="1"/>
</dbReference>
<dbReference type="Pfam" id="PF02771">
    <property type="entry name" value="Acyl-CoA_dh_N"/>
    <property type="match status" value="1"/>
</dbReference>
<dbReference type="Proteomes" id="UP001501598">
    <property type="component" value="Unassembled WGS sequence"/>
</dbReference>
<comment type="caution">
    <text evidence="9">The sequence shown here is derived from an EMBL/GenBank/DDBJ whole genome shotgun (WGS) entry which is preliminary data.</text>
</comment>
<evidence type="ECO:0000313" key="10">
    <source>
        <dbReference type="Proteomes" id="UP001501598"/>
    </source>
</evidence>
<dbReference type="Gene3D" id="1.20.140.10">
    <property type="entry name" value="Butyryl-CoA Dehydrogenase, subunit A, domain 3"/>
    <property type="match status" value="1"/>
</dbReference>